<proteinExistence type="predicted"/>
<keyword evidence="4" id="KW-1185">Reference proteome</keyword>
<feature type="transmembrane region" description="Helical" evidence="2">
    <location>
        <begin position="287"/>
        <end position="308"/>
    </location>
</feature>
<feature type="transmembrane region" description="Helical" evidence="2">
    <location>
        <begin position="194"/>
        <end position="227"/>
    </location>
</feature>
<evidence type="ECO:0000256" key="2">
    <source>
        <dbReference type="SAM" id="Phobius"/>
    </source>
</evidence>
<feature type="transmembrane region" description="Helical" evidence="2">
    <location>
        <begin position="239"/>
        <end position="267"/>
    </location>
</feature>
<keyword evidence="2" id="KW-0472">Membrane</keyword>
<feature type="transmembrane region" description="Helical" evidence="2">
    <location>
        <begin position="151"/>
        <end position="174"/>
    </location>
</feature>
<reference evidence="3" key="1">
    <citation type="submission" date="2018-06" db="EMBL/GenBank/DDBJ databases">
        <authorList>
            <consortium name="Pathogen Informatics"/>
            <person name="Doyle S."/>
        </authorList>
    </citation>
    <scope>NUCLEOTIDE SEQUENCE [LARGE SCALE GENOMIC DNA]</scope>
    <source>
        <strain evidence="3">NCTC13765</strain>
    </source>
</reference>
<feature type="transmembrane region" description="Helical" evidence="2">
    <location>
        <begin position="108"/>
        <end position="131"/>
    </location>
</feature>
<dbReference type="STRING" id="1123307.GCA_000380065_00739"/>
<dbReference type="RefSeq" id="WP_018371425.1">
    <property type="nucleotide sequence ID" value="NZ_UHFR01000005.1"/>
</dbReference>
<accession>A0A380KZD7</accession>
<feature type="transmembrane region" description="Helical" evidence="2">
    <location>
        <begin position="386"/>
        <end position="407"/>
    </location>
</feature>
<gene>
    <name evidence="3" type="ORF">NCTC13765_00944</name>
</gene>
<dbReference type="AlphaFoldDB" id="A0A380KZD7"/>
<evidence type="ECO:0000313" key="3">
    <source>
        <dbReference type="EMBL" id="SUN76454.1"/>
    </source>
</evidence>
<feature type="compositionally biased region" description="Polar residues" evidence="1">
    <location>
        <begin position="7"/>
        <end position="16"/>
    </location>
</feature>
<feature type="transmembrane region" description="Helical" evidence="2">
    <location>
        <begin position="75"/>
        <end position="102"/>
    </location>
</feature>
<dbReference type="EMBL" id="UHFR01000005">
    <property type="protein sequence ID" value="SUN76454.1"/>
    <property type="molecule type" value="Genomic_DNA"/>
</dbReference>
<dbReference type="Proteomes" id="UP000254634">
    <property type="component" value="Unassembled WGS sequence"/>
</dbReference>
<feature type="region of interest" description="Disordered" evidence="1">
    <location>
        <begin position="1"/>
        <end position="23"/>
    </location>
</feature>
<name>A0A380KZD7_9STRE</name>
<feature type="transmembrane region" description="Helical" evidence="2">
    <location>
        <begin position="43"/>
        <end position="63"/>
    </location>
</feature>
<organism evidence="3 4">
    <name type="scientific">Streptococcus massiliensis</name>
    <dbReference type="NCBI Taxonomy" id="313439"/>
    <lineage>
        <taxon>Bacteria</taxon>
        <taxon>Bacillati</taxon>
        <taxon>Bacillota</taxon>
        <taxon>Bacilli</taxon>
        <taxon>Lactobacillales</taxon>
        <taxon>Streptococcaceae</taxon>
        <taxon>Streptococcus</taxon>
    </lineage>
</organism>
<keyword evidence="2" id="KW-1133">Transmembrane helix</keyword>
<evidence type="ECO:0000313" key="4">
    <source>
        <dbReference type="Proteomes" id="UP000254634"/>
    </source>
</evidence>
<protein>
    <submittedName>
        <fullName evidence="3">Heme/copper-type cytochrome/quinol oxidases subunit 1</fullName>
    </submittedName>
</protein>
<sequence>MNEDLQNESVQAQNGERYQEELATESSEEKATGFYSYQGAAPIFLTLLWSLLLSALSVANPFLSSFATNLQSQNLYAGWAMAQGQVAYANIYGTSGLLFYLAAWAGNLALGSILLAAFQALALLFSGLQVYQLTYRLSGQASFSSQLVNLFYLFVLVLGFGGLYAGIFVLPFLFWSLNHLVRYLAGEIKDERFILYGAVAAVAFMVEPFSTIIFYGTAFIVFFFYNIAKKRWARGFYQLLGTLLGYSLVFYPLGYWTVFNGTFGLAISQVLYPLESLGLHHYLLQNGLFYGALFVALGFLFAIVANLFSSSKAGTASLRALGILGVLLVFLVAVFQADQGSYQLLPAVPFVILLFALWFMKEQQRGSHARHSRLKRKHPSSVWQQYFKGTYFLSVLAGLYLLGMPLVEPLILSRQVSAERTEVANYIQEHADAKDTVYAWDTNASLYQASNHLSAASILSPTLYQQTAENQLGLVNQLQNKPPHYILVNSKVPLTDQMKRLLESNYKKNSLELKHFTLYRYK</sequence>
<evidence type="ECO:0000256" key="1">
    <source>
        <dbReference type="SAM" id="MobiDB-lite"/>
    </source>
</evidence>
<dbReference type="OrthoDB" id="2243499at2"/>
<feature type="transmembrane region" description="Helical" evidence="2">
    <location>
        <begin position="343"/>
        <end position="360"/>
    </location>
</feature>
<keyword evidence="2" id="KW-0812">Transmembrane</keyword>
<feature type="transmembrane region" description="Helical" evidence="2">
    <location>
        <begin position="320"/>
        <end position="337"/>
    </location>
</feature>